<proteinExistence type="predicted"/>
<dbReference type="Gene3D" id="2.60.40.10">
    <property type="entry name" value="Immunoglobulins"/>
    <property type="match status" value="2"/>
</dbReference>
<dbReference type="Proteomes" id="UP000077115">
    <property type="component" value="Unassembled WGS sequence"/>
</dbReference>
<name>A0A177WC15_BATDL</name>
<dbReference type="EMBL" id="DS022300">
    <property type="protein sequence ID" value="OAJ37573.1"/>
    <property type="molecule type" value="Genomic_DNA"/>
</dbReference>
<sequence length="781" mass="87136">MASSKHLTDPKKPLNQSSIGYRPTVFTYLATTSHRSLTSFEQKLHLEKYFAVRVLPPQGVFSDYMTGQTYQQILRIKNLSKMSKRVSILPTKSVFFKLDKKDMWDNVLISPGMEKEMTIVFNATPSSIASANTDQSKATHTDCFIVQVQGSSDITVPLVAYPCVPILEFESAINFGTLLRCSDNDYPSVAAEPNPKNIQDLPCKVKQNDSIVHEHDLVKNSDFDYRSVGKSLNWAVKYVTICNVGKIAASFECTWDLSLPIKVTPTKATLDPFDTKLSGNSCKLKIEFLPTISGPFNAKIYIDPSGMTSALKTKNPISNDTRLSVNVSANVIDHKLCFRNARNGYQMDWKDFNFGTVYYGDAIRYPVYIENLWFESVAWEISRLNQDDPTISNINSMIKTRQPVSLSEENAENQKAISCVPCSGNLLPGQSTLVHFKFEPHQLLLKYGFKTNRAAIPASNYQTPMELRVLNGGGGLGEKAMQVDFVGRACELLATLSLNSLIFPDTQVGSTVTRTIELNNSSNHLGFYFYFSKYAQFQISPASGKLLPLQKIAIHVSFRPHQLGLFNIAAACHIKACTNNSNHISAFHGIESGKMAFDDKILTILSVSLCATGIPVECSQLNLVQSTHSLEHLSTDKSKIVIQEVGLNEVTSNILQNGTCSKSRLDIALPSNHSKKTCASLDSIEPPKVNRDWIKRAEHYCIYTDYIRSCRSKRMTSKQDPRLAQTKKIYNLNSHLCHQTISDVDPENGLLPPQLKGKLDCLGISERTKSRILASNDLFWK</sequence>
<dbReference type="PANTHER" id="PTHR45912:SF3">
    <property type="entry name" value="CILIA- AND FLAGELLA-ASSOCIATED PROTEIN 47"/>
    <property type="match status" value="1"/>
</dbReference>
<dbReference type="STRING" id="403673.A0A177WC15"/>
<accession>A0A177WC15</accession>
<dbReference type="GO" id="GO:0060271">
    <property type="term" value="P:cilium assembly"/>
    <property type="evidence" value="ECO:0007669"/>
    <property type="project" value="TreeGrafter"/>
</dbReference>
<dbReference type="AlphaFoldDB" id="A0A177WC15"/>
<dbReference type="GO" id="GO:0005929">
    <property type="term" value="C:cilium"/>
    <property type="evidence" value="ECO:0007669"/>
    <property type="project" value="TreeGrafter"/>
</dbReference>
<gene>
    <name evidence="1" type="ORF">BDEG_21580</name>
</gene>
<dbReference type="VEuPathDB" id="FungiDB:BDEG_21580"/>
<reference evidence="1 2" key="1">
    <citation type="submission" date="2006-10" db="EMBL/GenBank/DDBJ databases">
        <title>The Genome Sequence of Batrachochytrium dendrobatidis JEL423.</title>
        <authorList>
            <consortium name="The Broad Institute Genome Sequencing Platform"/>
            <person name="Birren B."/>
            <person name="Lander E."/>
            <person name="Galagan J."/>
            <person name="Cuomo C."/>
            <person name="Devon K."/>
            <person name="Jaffe D."/>
            <person name="Butler J."/>
            <person name="Alvarez P."/>
            <person name="Gnerre S."/>
            <person name="Grabherr M."/>
            <person name="Kleber M."/>
            <person name="Mauceli E."/>
            <person name="Brockman W."/>
            <person name="Young S."/>
            <person name="LaButti K."/>
            <person name="Sykes S."/>
            <person name="DeCaprio D."/>
            <person name="Crawford M."/>
            <person name="Koehrsen M."/>
            <person name="Engels R."/>
            <person name="Montgomery P."/>
            <person name="Pearson M."/>
            <person name="Howarth C."/>
            <person name="Larson L."/>
            <person name="White J."/>
            <person name="O'Leary S."/>
            <person name="Kodira C."/>
            <person name="Zeng Q."/>
            <person name="Yandava C."/>
            <person name="Alvarado L."/>
            <person name="Longcore J."/>
            <person name="James T."/>
        </authorList>
    </citation>
    <scope>NUCLEOTIDE SEQUENCE [LARGE SCALE GENOMIC DNA]</scope>
    <source>
        <strain evidence="1 2">JEL423</strain>
    </source>
</reference>
<evidence type="ECO:0008006" key="3">
    <source>
        <dbReference type="Google" id="ProtNLM"/>
    </source>
</evidence>
<evidence type="ECO:0000313" key="1">
    <source>
        <dbReference type="EMBL" id="OAJ37573.1"/>
    </source>
</evidence>
<protein>
    <recommendedName>
        <fullName evidence="3">MSP domain-containing protein</fullName>
    </recommendedName>
</protein>
<evidence type="ECO:0000313" key="2">
    <source>
        <dbReference type="Proteomes" id="UP000077115"/>
    </source>
</evidence>
<dbReference type="OrthoDB" id="10060824at2759"/>
<dbReference type="PANTHER" id="PTHR45912">
    <property type="entry name" value="CILIA- AND FLAGELLA-ASSOCIATED PROTEIN 47"/>
    <property type="match status" value="1"/>
</dbReference>
<reference evidence="1 2" key="2">
    <citation type="submission" date="2016-05" db="EMBL/GenBank/DDBJ databases">
        <title>Lineage-specific infection strategies underlie the spectrum of fungal disease in amphibians.</title>
        <authorList>
            <person name="Cuomo C.A."/>
            <person name="Farrer R.A."/>
            <person name="James T."/>
            <person name="Longcore J."/>
            <person name="Birren B."/>
        </authorList>
    </citation>
    <scope>NUCLEOTIDE SEQUENCE [LARGE SCALE GENOMIC DNA]</scope>
    <source>
        <strain evidence="1 2">JEL423</strain>
    </source>
</reference>
<organism evidence="1 2">
    <name type="scientific">Batrachochytrium dendrobatidis (strain JEL423)</name>
    <dbReference type="NCBI Taxonomy" id="403673"/>
    <lineage>
        <taxon>Eukaryota</taxon>
        <taxon>Fungi</taxon>
        <taxon>Fungi incertae sedis</taxon>
        <taxon>Chytridiomycota</taxon>
        <taxon>Chytridiomycota incertae sedis</taxon>
        <taxon>Chytridiomycetes</taxon>
        <taxon>Rhizophydiales</taxon>
        <taxon>Rhizophydiales incertae sedis</taxon>
        <taxon>Batrachochytrium</taxon>
    </lineage>
</organism>
<dbReference type="InterPro" id="IPR013783">
    <property type="entry name" value="Ig-like_fold"/>
</dbReference>